<dbReference type="RefSeq" id="WP_198877144.1">
    <property type="nucleotide sequence ID" value="NZ_JAEKMH010000003.1"/>
</dbReference>
<evidence type="ECO:0000313" key="1">
    <source>
        <dbReference type="EMBL" id="MBJ3785926.1"/>
    </source>
</evidence>
<name>A0A934MMP4_9HYPH</name>
<comment type="caution">
    <text evidence="1">The sequence shown here is derived from an EMBL/GenBank/DDBJ whole genome shotgun (WGS) entry which is preliminary data.</text>
</comment>
<proteinExistence type="predicted"/>
<gene>
    <name evidence="1" type="ORF">JEQ47_14460</name>
</gene>
<reference evidence="1" key="1">
    <citation type="submission" date="2020-12" db="EMBL/GenBank/DDBJ databases">
        <title>Devosia sp. MSA67 isolated from Mo River.</title>
        <authorList>
            <person name="Ma F."/>
            <person name="Zi Z."/>
        </authorList>
    </citation>
    <scope>NUCLEOTIDE SEQUENCE</scope>
    <source>
        <strain evidence="1">MSA67</strain>
    </source>
</reference>
<dbReference type="SUPFAM" id="SSF141694">
    <property type="entry name" value="AF2212/PG0164-like"/>
    <property type="match status" value="1"/>
</dbReference>
<accession>A0A934MMP4</accession>
<dbReference type="InterPro" id="IPR015018">
    <property type="entry name" value="DUF1905"/>
</dbReference>
<dbReference type="Proteomes" id="UP000602124">
    <property type="component" value="Unassembled WGS sequence"/>
</dbReference>
<sequence>MGKPPVGDRYSFSAEVIYWRGPAPFLFALLPGEISAQIQAVSHAVSYGWGCIPVAAEIDGHAFTTSLFPRQGSYLLPLKVALQKKLPPIEIGDRLEVTMRIEARMPRL</sequence>
<keyword evidence="2" id="KW-1185">Reference proteome</keyword>
<dbReference type="EMBL" id="JAEKMH010000003">
    <property type="protein sequence ID" value="MBJ3785926.1"/>
    <property type="molecule type" value="Genomic_DNA"/>
</dbReference>
<dbReference type="Gene3D" id="2.40.30.100">
    <property type="entry name" value="AF2212/PG0164-like"/>
    <property type="match status" value="1"/>
</dbReference>
<evidence type="ECO:0000313" key="2">
    <source>
        <dbReference type="Proteomes" id="UP000602124"/>
    </source>
</evidence>
<dbReference type="Pfam" id="PF08922">
    <property type="entry name" value="DUF1905"/>
    <property type="match status" value="1"/>
</dbReference>
<protein>
    <submittedName>
        <fullName evidence="1">DUF1905 domain-containing protein</fullName>
    </submittedName>
</protein>
<organism evidence="1 2">
    <name type="scientific">Devosia sediminis</name>
    <dbReference type="NCBI Taxonomy" id="2798801"/>
    <lineage>
        <taxon>Bacteria</taxon>
        <taxon>Pseudomonadati</taxon>
        <taxon>Pseudomonadota</taxon>
        <taxon>Alphaproteobacteria</taxon>
        <taxon>Hyphomicrobiales</taxon>
        <taxon>Devosiaceae</taxon>
        <taxon>Devosia</taxon>
    </lineage>
</organism>
<dbReference type="InterPro" id="IPR037079">
    <property type="entry name" value="AF2212/PG0164-like_sf"/>
</dbReference>
<dbReference type="AlphaFoldDB" id="A0A934MMP4"/>